<evidence type="ECO:0000313" key="3">
    <source>
        <dbReference type="EMBL" id="ADP78907.1"/>
    </source>
</evidence>
<proteinExistence type="predicted"/>
<feature type="region of interest" description="Disordered" evidence="1">
    <location>
        <begin position="33"/>
        <end position="58"/>
    </location>
</feature>
<organism evidence="3 4">
    <name type="scientific">Pseudofrankia inefficax (strain DSM 45817 / CECT 9037 / DDB 130130 / EuI1c)</name>
    <name type="common">Frankia inefficax</name>
    <dbReference type="NCBI Taxonomy" id="298654"/>
    <lineage>
        <taxon>Bacteria</taxon>
        <taxon>Bacillati</taxon>
        <taxon>Actinomycetota</taxon>
        <taxon>Actinomycetes</taxon>
        <taxon>Frankiales</taxon>
        <taxon>Frankiaceae</taxon>
        <taxon>Pseudofrankia</taxon>
    </lineage>
</organism>
<reference evidence="3 4" key="1">
    <citation type="submission" date="2010-10" db="EMBL/GenBank/DDBJ databases">
        <title>Complete sequence of Frankia sp. EuI1c.</title>
        <authorList>
            <consortium name="US DOE Joint Genome Institute"/>
            <person name="Lucas S."/>
            <person name="Copeland A."/>
            <person name="Lapidus A."/>
            <person name="Cheng J.-F."/>
            <person name="Bruce D."/>
            <person name="Goodwin L."/>
            <person name="Pitluck S."/>
            <person name="Chertkov O."/>
            <person name="Detter J.C."/>
            <person name="Han C."/>
            <person name="Tapia R."/>
            <person name="Land M."/>
            <person name="Hauser L."/>
            <person name="Jeffries C."/>
            <person name="Kyrpides N."/>
            <person name="Ivanova N."/>
            <person name="Mikhailova N."/>
            <person name="Beauchemin N."/>
            <person name="Sen A."/>
            <person name="Sur S.A."/>
            <person name="Gtari M."/>
            <person name="Wall L."/>
            <person name="Tisa L."/>
            <person name="Woyke T."/>
        </authorList>
    </citation>
    <scope>NUCLEOTIDE SEQUENCE [LARGE SCALE GENOMIC DNA]</scope>
    <source>
        <strain evidence="4">DSM 45817 / CECT 9037 / EuI1c</strain>
    </source>
</reference>
<dbReference type="AlphaFoldDB" id="E3IW65"/>
<evidence type="ECO:0000256" key="2">
    <source>
        <dbReference type="SAM" id="SignalP"/>
    </source>
</evidence>
<feature type="chain" id="PRO_5003170871" evidence="2">
    <location>
        <begin position="32"/>
        <end position="540"/>
    </location>
</feature>
<dbReference type="KEGG" id="fri:FraEuI1c_0829"/>
<dbReference type="STRING" id="298654.FraEuI1c_0829"/>
<dbReference type="eggNOG" id="ENOG502ZJV1">
    <property type="taxonomic scope" value="Bacteria"/>
</dbReference>
<sequence precursor="true">MIQTTSRRRGLTRRQLIGAAGLTVASVGAVAACHEPGSPPEPPPSGGPPLTTVFGAPGSLDGLKGYPSTDLVEVPELRFGAGQAAFMSTVASDGSVIVGTTPFSDDQARPTSNDMEIGVFAPPTRTFTRLVVPTTTGQTRTVSTDRNLRGIGGADVSDVLAVTDPGGGQRVLFVSALPFHGWDSRTSGQYPSVGQLVPGQDGWRYERTLSWTADELAGRAEPWTASQAYPQVPPAPRTPRGPVSIARLPRSGHVVVAQYFGDPRDGTDSGALAVLDLDGRLKAWWQYPPTKPLGVPVVVNPREVAADPSSELDDERFVLISDCRDGDHKTQPFPIQEFSYSATAGQIVPRSGAVRAAQDGSRMETACFDAAGNLYVARTKADGLSAATMAVYPKLGSERGLVRRAPAVGDWTQTFGVECAPDYLVSGTDRGGLVRSLTIDPATGVVLAVAVGGLLQAVRPAGSGAQMTFTVAASVDLGLGKLRESSKRYVGVRRGAVDSDRRLLWLPINQLVLDGMKWPYKPFALDQWLAQVDLRTLLGS</sequence>
<dbReference type="PROSITE" id="PS51257">
    <property type="entry name" value="PROKAR_LIPOPROTEIN"/>
    <property type="match status" value="1"/>
</dbReference>
<evidence type="ECO:0000313" key="4">
    <source>
        <dbReference type="Proteomes" id="UP000002484"/>
    </source>
</evidence>
<keyword evidence="2" id="KW-0732">Signal</keyword>
<protein>
    <submittedName>
        <fullName evidence="3">Uncharacterized protein</fullName>
    </submittedName>
</protein>
<feature type="compositionally biased region" description="Pro residues" evidence="1">
    <location>
        <begin position="37"/>
        <end position="47"/>
    </location>
</feature>
<dbReference type="InParanoid" id="E3IW65"/>
<dbReference type="EMBL" id="CP002299">
    <property type="protein sequence ID" value="ADP78907.1"/>
    <property type="molecule type" value="Genomic_DNA"/>
</dbReference>
<dbReference type="RefSeq" id="WP_013422028.1">
    <property type="nucleotide sequence ID" value="NC_014666.1"/>
</dbReference>
<evidence type="ECO:0000256" key="1">
    <source>
        <dbReference type="SAM" id="MobiDB-lite"/>
    </source>
</evidence>
<gene>
    <name evidence="3" type="ordered locus">FraEuI1c_0829</name>
</gene>
<feature type="signal peptide" evidence="2">
    <location>
        <begin position="1"/>
        <end position="31"/>
    </location>
</feature>
<accession>E3IW65</accession>
<name>E3IW65_PSEI1</name>
<dbReference type="HOGENOM" id="CLU_504095_0_0_11"/>
<keyword evidence="4" id="KW-1185">Reference proteome</keyword>
<dbReference type="Proteomes" id="UP000002484">
    <property type="component" value="Chromosome"/>
</dbReference>